<feature type="transmembrane region" description="Helical" evidence="1">
    <location>
        <begin position="132"/>
        <end position="150"/>
    </location>
</feature>
<keyword evidence="3" id="KW-1185">Reference proteome</keyword>
<accession>A0A9P6YA94</accession>
<gene>
    <name evidence="2" type="ORF">G6F50_014010</name>
</gene>
<proteinExistence type="predicted"/>
<evidence type="ECO:0000313" key="3">
    <source>
        <dbReference type="Proteomes" id="UP000740926"/>
    </source>
</evidence>
<keyword evidence="1" id="KW-1133">Transmembrane helix</keyword>
<name>A0A9P6YA94_9FUNG</name>
<keyword evidence="1" id="KW-0472">Membrane</keyword>
<feature type="transmembrane region" description="Helical" evidence="1">
    <location>
        <begin position="12"/>
        <end position="35"/>
    </location>
</feature>
<evidence type="ECO:0000256" key="1">
    <source>
        <dbReference type="SAM" id="Phobius"/>
    </source>
</evidence>
<organism evidence="2 3">
    <name type="scientific">Rhizopus delemar</name>
    <dbReference type="NCBI Taxonomy" id="936053"/>
    <lineage>
        <taxon>Eukaryota</taxon>
        <taxon>Fungi</taxon>
        <taxon>Fungi incertae sedis</taxon>
        <taxon>Mucoromycota</taxon>
        <taxon>Mucoromycotina</taxon>
        <taxon>Mucoromycetes</taxon>
        <taxon>Mucorales</taxon>
        <taxon>Mucorineae</taxon>
        <taxon>Rhizopodaceae</taxon>
        <taxon>Rhizopus</taxon>
    </lineage>
</organism>
<protein>
    <submittedName>
        <fullName evidence="2">Uncharacterized protein</fullName>
    </submittedName>
</protein>
<comment type="caution">
    <text evidence="2">The sequence shown here is derived from an EMBL/GenBank/DDBJ whole genome shotgun (WGS) entry which is preliminary data.</text>
</comment>
<keyword evidence="1" id="KW-0812">Transmembrane</keyword>
<dbReference type="Proteomes" id="UP000740926">
    <property type="component" value="Unassembled WGS sequence"/>
</dbReference>
<evidence type="ECO:0000313" key="2">
    <source>
        <dbReference type="EMBL" id="KAG1543268.1"/>
    </source>
</evidence>
<reference evidence="2 3" key="1">
    <citation type="journal article" date="2020" name="Microb. Genom.">
        <title>Genetic diversity of clinical and environmental Mucorales isolates obtained from an investigation of mucormycosis cases among solid organ transplant recipients.</title>
        <authorList>
            <person name="Nguyen M.H."/>
            <person name="Kaul D."/>
            <person name="Muto C."/>
            <person name="Cheng S.J."/>
            <person name="Richter R.A."/>
            <person name="Bruno V.M."/>
            <person name="Liu G."/>
            <person name="Beyhan S."/>
            <person name="Sundermann A.J."/>
            <person name="Mounaud S."/>
            <person name="Pasculle A.W."/>
            <person name="Nierman W.C."/>
            <person name="Driscoll E."/>
            <person name="Cumbie R."/>
            <person name="Clancy C.J."/>
            <person name="Dupont C.L."/>
        </authorList>
    </citation>
    <scope>NUCLEOTIDE SEQUENCE [LARGE SCALE GENOMIC DNA]</scope>
    <source>
        <strain evidence="2 3">GL24</strain>
    </source>
</reference>
<dbReference type="AlphaFoldDB" id="A0A9P6YA94"/>
<sequence>MLAVSARNGSAHWRSLFVTLGGWLAISIVTLWLLLQVPAVRTGDGSEYYAMEVALSASKHPYLTEADWNAYDTLYLSATIESMVPTDTLKQSFPALVKDGQWDFNHFWMYPLLASIVAEPVRLMGYAVSHNASFLMLHAMMFSSLLLLAFRTYGARGVAAVAEQYCLPGAVNPAGPLGA</sequence>
<dbReference type="EMBL" id="JAANIU010006177">
    <property type="protein sequence ID" value="KAG1543268.1"/>
    <property type="molecule type" value="Genomic_DNA"/>
</dbReference>